<sequence length="283" mass="32408">MQAINVQMQRLTVNASTWPGQTAFINLMTRGAYAEMDTITFDGAPHDEIQGVMSWIEQQQSQKSTLLFYDSHTRETIFRVPSSMPQQVTVGRFSQYIRGFSSNTGIDPFIRGCGSTTVKSKDDRFHAEPDASWQPVSRIRRKDPCPTIMVVVGETQSHSSLRRVMQGWFKMSEGQVRIVIIIDIRRQESGKHEFVFEKWRYGEDGEPLCDTEISVTLRPDFDSPNLPRHDDFIITTKPQSRPLPMVLEFGLVYDRVPGPREEDILIPALTFQDIASYVWVCLL</sequence>
<evidence type="ECO:0000313" key="1">
    <source>
        <dbReference type="EMBL" id="KAH6682382.1"/>
    </source>
</evidence>
<accession>A0A9P8V612</accession>
<name>A0A9P8V612_9PEZI</name>
<dbReference type="AlphaFoldDB" id="A0A9P8V612"/>
<protein>
    <submittedName>
        <fullName evidence="1">Uncharacterized protein</fullName>
    </submittedName>
</protein>
<keyword evidence="2" id="KW-1185">Reference proteome</keyword>
<comment type="caution">
    <text evidence="1">The sequence shown here is derived from an EMBL/GenBank/DDBJ whole genome shotgun (WGS) entry which is preliminary data.</text>
</comment>
<dbReference type="Proteomes" id="UP000770015">
    <property type="component" value="Unassembled WGS sequence"/>
</dbReference>
<organism evidence="1 2">
    <name type="scientific">Plectosphaerella plurivora</name>
    <dbReference type="NCBI Taxonomy" id="936078"/>
    <lineage>
        <taxon>Eukaryota</taxon>
        <taxon>Fungi</taxon>
        <taxon>Dikarya</taxon>
        <taxon>Ascomycota</taxon>
        <taxon>Pezizomycotina</taxon>
        <taxon>Sordariomycetes</taxon>
        <taxon>Hypocreomycetidae</taxon>
        <taxon>Glomerellales</taxon>
        <taxon>Plectosphaerellaceae</taxon>
        <taxon>Plectosphaerella</taxon>
    </lineage>
</organism>
<reference evidence="1" key="1">
    <citation type="journal article" date="2021" name="Nat. Commun.">
        <title>Genetic determinants of endophytism in the Arabidopsis root mycobiome.</title>
        <authorList>
            <person name="Mesny F."/>
            <person name="Miyauchi S."/>
            <person name="Thiergart T."/>
            <person name="Pickel B."/>
            <person name="Atanasova L."/>
            <person name="Karlsson M."/>
            <person name="Huettel B."/>
            <person name="Barry K.W."/>
            <person name="Haridas S."/>
            <person name="Chen C."/>
            <person name="Bauer D."/>
            <person name="Andreopoulos W."/>
            <person name="Pangilinan J."/>
            <person name="LaButti K."/>
            <person name="Riley R."/>
            <person name="Lipzen A."/>
            <person name="Clum A."/>
            <person name="Drula E."/>
            <person name="Henrissat B."/>
            <person name="Kohler A."/>
            <person name="Grigoriev I.V."/>
            <person name="Martin F.M."/>
            <person name="Hacquard S."/>
        </authorList>
    </citation>
    <scope>NUCLEOTIDE SEQUENCE</scope>
    <source>
        <strain evidence="1">MPI-SDFR-AT-0117</strain>
    </source>
</reference>
<dbReference type="EMBL" id="JAGSXJ010000018">
    <property type="protein sequence ID" value="KAH6682382.1"/>
    <property type="molecule type" value="Genomic_DNA"/>
</dbReference>
<gene>
    <name evidence="1" type="ORF">F5X68DRAFT_234094</name>
</gene>
<dbReference type="OrthoDB" id="76567at2759"/>
<evidence type="ECO:0000313" key="2">
    <source>
        <dbReference type="Proteomes" id="UP000770015"/>
    </source>
</evidence>
<proteinExistence type="predicted"/>